<dbReference type="GO" id="GO:0016020">
    <property type="term" value="C:membrane"/>
    <property type="evidence" value="ECO:0007669"/>
    <property type="project" value="UniProtKB-SubCell"/>
</dbReference>
<dbReference type="PANTHER" id="PTHR15583">
    <property type="entry name" value="INTERLEUKIN-17 RECEPTOR"/>
    <property type="match status" value="1"/>
</dbReference>
<keyword evidence="6" id="KW-0675">Receptor</keyword>
<evidence type="ECO:0000259" key="9">
    <source>
        <dbReference type="Pfam" id="PF08357"/>
    </source>
</evidence>
<evidence type="ECO:0000256" key="4">
    <source>
        <dbReference type="ARBA" id="ARBA00022989"/>
    </source>
</evidence>
<evidence type="ECO:0000256" key="2">
    <source>
        <dbReference type="ARBA" id="ARBA00022692"/>
    </source>
</evidence>
<dbReference type="Pfam" id="PF08357">
    <property type="entry name" value="SEFIR"/>
    <property type="match status" value="1"/>
</dbReference>
<evidence type="ECO:0000256" key="8">
    <source>
        <dbReference type="SAM" id="Phobius"/>
    </source>
</evidence>
<feature type="domain" description="SEFIR" evidence="9">
    <location>
        <begin position="99"/>
        <end position="149"/>
    </location>
</feature>
<dbReference type="GO" id="GO:0030368">
    <property type="term" value="F:interleukin-17 receptor activity"/>
    <property type="evidence" value="ECO:0007669"/>
    <property type="project" value="InterPro"/>
</dbReference>
<accession>A0A437D5X6</accession>
<gene>
    <name evidence="10" type="ORF">OJAV_G00061970</name>
</gene>
<evidence type="ECO:0000256" key="1">
    <source>
        <dbReference type="ARBA" id="ARBA00004479"/>
    </source>
</evidence>
<evidence type="ECO:0000256" key="5">
    <source>
        <dbReference type="ARBA" id="ARBA00023136"/>
    </source>
</evidence>
<keyword evidence="11" id="KW-1185">Reference proteome</keyword>
<keyword evidence="7" id="KW-0325">Glycoprotein</keyword>
<comment type="subcellular location">
    <subcellularLocation>
        <location evidence="1">Membrane</location>
        <topology evidence="1">Single-pass type I membrane protein</topology>
    </subcellularLocation>
</comment>
<reference evidence="10 11" key="2">
    <citation type="submission" date="2019-01" db="EMBL/GenBank/DDBJ databases">
        <title>A chromosome length genome reference of the Java medaka (oryzias javanicus).</title>
        <authorList>
            <person name="Herpin A."/>
            <person name="Takehana Y."/>
            <person name="Naruse K."/>
            <person name="Ansai S."/>
            <person name="Kawaguchi M."/>
        </authorList>
    </citation>
    <scope>NUCLEOTIDE SEQUENCE [LARGE SCALE GENOMIC DNA]</scope>
    <source>
        <strain evidence="10">RS831</strain>
        <tissue evidence="10">Whole body</tissue>
    </source>
</reference>
<keyword evidence="4 8" id="KW-1133">Transmembrane helix</keyword>
<feature type="transmembrane region" description="Helical" evidence="8">
    <location>
        <begin position="42"/>
        <end position="67"/>
    </location>
</feature>
<evidence type="ECO:0000256" key="3">
    <source>
        <dbReference type="ARBA" id="ARBA00022729"/>
    </source>
</evidence>
<dbReference type="AlphaFoldDB" id="A0A437D5X6"/>
<name>A0A437D5X6_ORYJA</name>
<keyword evidence="2 8" id="KW-0812">Transmembrane</keyword>
<dbReference type="Proteomes" id="UP000283210">
    <property type="component" value="Chromosome 7"/>
</dbReference>
<evidence type="ECO:0000313" key="10">
    <source>
        <dbReference type="EMBL" id="RVE70184.1"/>
    </source>
</evidence>
<dbReference type="EMBL" id="CM012443">
    <property type="protein sequence ID" value="RVE70184.1"/>
    <property type="molecule type" value="Genomic_DNA"/>
</dbReference>
<dbReference type="InterPro" id="IPR013568">
    <property type="entry name" value="SEFIR_dom"/>
</dbReference>
<organism evidence="10 11">
    <name type="scientific">Oryzias javanicus</name>
    <name type="common">Javanese ricefish</name>
    <name type="synonym">Aplocheilus javanicus</name>
    <dbReference type="NCBI Taxonomy" id="123683"/>
    <lineage>
        <taxon>Eukaryota</taxon>
        <taxon>Metazoa</taxon>
        <taxon>Chordata</taxon>
        <taxon>Craniata</taxon>
        <taxon>Vertebrata</taxon>
        <taxon>Euteleostomi</taxon>
        <taxon>Actinopterygii</taxon>
        <taxon>Neopterygii</taxon>
        <taxon>Teleostei</taxon>
        <taxon>Neoteleostei</taxon>
        <taxon>Acanthomorphata</taxon>
        <taxon>Ovalentaria</taxon>
        <taxon>Atherinomorphae</taxon>
        <taxon>Beloniformes</taxon>
        <taxon>Adrianichthyidae</taxon>
        <taxon>Oryziinae</taxon>
        <taxon>Oryzias</taxon>
    </lineage>
</organism>
<sequence length="195" mass="21406">MRSGVCNQGTNYTCELAADEVDAVRKIFKVQVTAPQAEAPPVALTLAVVLPLCLITAALLGAVLATVSCRRSELLSKAFDIKSEVIRQHEESRTPEEVQHMATQVCLDLWDSLGVAEEGYMSWYCRQIQESDFILVICSPGLKRRSELPGGDDEDEEALSFSPNAHMSEAVIRLIAEEVGRARARGQDLKMEDVA</sequence>
<reference evidence="10 11" key="1">
    <citation type="submission" date="2018-11" db="EMBL/GenBank/DDBJ databases">
        <authorList>
            <person name="Lopez-Roques C."/>
            <person name="Donnadieu C."/>
            <person name="Bouchez O."/>
            <person name="Klopp C."/>
            <person name="Cabau C."/>
            <person name="Zahm M."/>
        </authorList>
    </citation>
    <scope>NUCLEOTIDE SEQUENCE [LARGE SCALE GENOMIC DNA]</scope>
    <source>
        <strain evidence="10">RS831</strain>
        <tissue evidence="10">Whole body</tissue>
    </source>
</reference>
<dbReference type="InterPro" id="IPR039465">
    <property type="entry name" value="IL-17_rcpt-like"/>
</dbReference>
<evidence type="ECO:0000256" key="7">
    <source>
        <dbReference type="ARBA" id="ARBA00023180"/>
    </source>
</evidence>
<dbReference type="OrthoDB" id="10007141at2759"/>
<dbReference type="Gene3D" id="3.40.50.11530">
    <property type="match status" value="1"/>
</dbReference>
<keyword evidence="3" id="KW-0732">Signal</keyword>
<protein>
    <recommendedName>
        <fullName evidence="9">SEFIR domain-containing protein</fullName>
    </recommendedName>
</protein>
<dbReference type="PANTHER" id="PTHR15583:SF17">
    <property type="entry name" value="INTERLEUKIN-17 RECEPTOR D ISOFORM X1"/>
    <property type="match status" value="1"/>
</dbReference>
<evidence type="ECO:0000313" key="11">
    <source>
        <dbReference type="Proteomes" id="UP000283210"/>
    </source>
</evidence>
<proteinExistence type="predicted"/>
<evidence type="ECO:0000256" key="6">
    <source>
        <dbReference type="ARBA" id="ARBA00023170"/>
    </source>
</evidence>
<keyword evidence="5 8" id="KW-0472">Membrane</keyword>